<evidence type="ECO:0000256" key="1">
    <source>
        <dbReference type="ARBA" id="ARBA00004123"/>
    </source>
</evidence>
<dbReference type="PANTHER" id="PTHR10997">
    <property type="entry name" value="IMPORTIN-7, 8, 11"/>
    <property type="match status" value="1"/>
</dbReference>
<dbReference type="Pfam" id="PF03810">
    <property type="entry name" value="IBN_N"/>
    <property type="match status" value="1"/>
</dbReference>
<dbReference type="STRING" id="32473.ENSXCOP00000014869"/>
<evidence type="ECO:0000256" key="3">
    <source>
        <dbReference type="ARBA" id="ARBA00007991"/>
    </source>
</evidence>
<dbReference type="Pfam" id="PF25758">
    <property type="entry name" value="TPR_IPO11"/>
    <property type="match status" value="1"/>
</dbReference>
<feature type="domain" description="Importin N-terminal" evidence="9">
    <location>
        <begin position="22"/>
        <end position="101"/>
    </location>
</feature>
<evidence type="ECO:0000256" key="6">
    <source>
        <dbReference type="ARBA" id="ARBA00022927"/>
    </source>
</evidence>
<feature type="compositionally biased region" description="Acidic residues" evidence="8">
    <location>
        <begin position="871"/>
        <end position="897"/>
    </location>
</feature>
<dbReference type="Proteomes" id="UP000261380">
    <property type="component" value="Unplaced"/>
</dbReference>
<evidence type="ECO:0000313" key="11">
    <source>
        <dbReference type="Proteomes" id="UP000261380"/>
    </source>
</evidence>
<reference evidence="10" key="1">
    <citation type="submission" date="2025-08" db="UniProtKB">
        <authorList>
            <consortium name="Ensembl"/>
        </authorList>
    </citation>
    <scope>IDENTIFICATION</scope>
</reference>
<dbReference type="InterPro" id="IPR013713">
    <property type="entry name" value="XPO2_central"/>
</dbReference>
<comment type="similarity">
    <text evidence="3">Belongs to the importin beta family.</text>
</comment>
<dbReference type="InterPro" id="IPR001494">
    <property type="entry name" value="Importin-beta_N"/>
</dbReference>
<dbReference type="GO" id="GO:0031267">
    <property type="term" value="F:small GTPase binding"/>
    <property type="evidence" value="ECO:0007669"/>
    <property type="project" value="InterPro"/>
</dbReference>
<dbReference type="FunFam" id="1.25.10.10:FF:000053">
    <property type="entry name" value="Importin 7"/>
    <property type="match status" value="1"/>
</dbReference>
<dbReference type="GeneTree" id="ENSGT00940000154666"/>
<evidence type="ECO:0000256" key="5">
    <source>
        <dbReference type="ARBA" id="ARBA00022490"/>
    </source>
</evidence>
<evidence type="ECO:0000259" key="9">
    <source>
        <dbReference type="PROSITE" id="PS50166"/>
    </source>
</evidence>
<dbReference type="Gene3D" id="1.25.10.10">
    <property type="entry name" value="Leucine-rich Repeat Variant"/>
    <property type="match status" value="1"/>
</dbReference>
<dbReference type="AlphaFoldDB" id="A0A3B5M4H3"/>
<feature type="region of interest" description="Disordered" evidence="8">
    <location>
        <begin position="868"/>
        <end position="897"/>
    </location>
</feature>
<evidence type="ECO:0000256" key="2">
    <source>
        <dbReference type="ARBA" id="ARBA00004496"/>
    </source>
</evidence>
<reference evidence="10" key="2">
    <citation type="submission" date="2025-09" db="UniProtKB">
        <authorList>
            <consortium name="Ensembl"/>
        </authorList>
    </citation>
    <scope>IDENTIFICATION</scope>
</reference>
<dbReference type="InterPro" id="IPR016024">
    <property type="entry name" value="ARM-type_fold"/>
</dbReference>
<name>A0A3B5M4H3_9TELE</name>
<keyword evidence="7" id="KW-0539">Nucleus</keyword>
<dbReference type="PROSITE" id="PS50166">
    <property type="entry name" value="IMPORTIN_B_NT"/>
    <property type="match status" value="1"/>
</dbReference>
<dbReference type="SMART" id="SM00913">
    <property type="entry name" value="IBN_N"/>
    <property type="match status" value="1"/>
</dbReference>
<organism evidence="10 11">
    <name type="scientific">Xiphophorus couchianus</name>
    <name type="common">Monterrey platyfish</name>
    <dbReference type="NCBI Taxonomy" id="32473"/>
    <lineage>
        <taxon>Eukaryota</taxon>
        <taxon>Metazoa</taxon>
        <taxon>Chordata</taxon>
        <taxon>Craniata</taxon>
        <taxon>Vertebrata</taxon>
        <taxon>Euteleostomi</taxon>
        <taxon>Actinopterygii</taxon>
        <taxon>Neopterygii</taxon>
        <taxon>Teleostei</taxon>
        <taxon>Neoteleostei</taxon>
        <taxon>Acanthomorphata</taxon>
        <taxon>Ovalentaria</taxon>
        <taxon>Atherinomorphae</taxon>
        <taxon>Cyprinodontiformes</taxon>
        <taxon>Poeciliidae</taxon>
        <taxon>Poeciliinae</taxon>
        <taxon>Xiphophorus</taxon>
    </lineage>
</organism>
<keyword evidence="6" id="KW-0653">Protein transport</keyword>
<sequence length="988" mass="113187">MDPESLVEALRGTMDPNLREAAERQLNEAHTQVNFMSTLLRVTMSDQLDLPVRQAGVIYLKNKIIQHWSDGEVAGTEPPVNNIPEEDRQFIRDNIVEAIIQSPERIRVQLTTCIHHIIKHDYPGKWTSIVDKIGFYLQSDNSLAWLGILLCLYQLVKNYEYKKPEERQPLVAAMHIFMPMLKDRFIQLLQDHSNESVLIQKQIFKILYALFQYNLPLELINRQILTEWMEILKTVVDRDVPPETMQIDEDERPELPWWKCKKWALHILARLFERYGSPGNTTKEYAEFAELFLKEYAAAAQQVLLKVLYQYKEKQYVAPRVLQQTLNYINQGIAHALTWKNLKPHIQGIIQDVVFPLMCYTDSDEELWQEDPYEYIRMKFDVFEDFISPTTAAQTLLFTACNKRKEVLQKTMGFCYQILTDPNSDPRKKDGALHMIGSLAEILLKVTPDYHFLLIKPQCGWTSSSSYHIILISVKFKSDQNLQTALELTRNCLINDNEMPVKVEAAIALQVLISNQEKAKEYIAPYIRPVMQALLHIVRETENDDLTNVIQKMICEYSEEVTPIAVEMTQHLAMTFNQVIQTGPDEEGGDDKAVTAMGILNTIDTLLSVVEDHKEITQQLEGICLQVIGTVLQQHVLEFYEEILSLAHSLTCQQVSPQMWQLLPLVYEVFQQDGFDYFTDMMPLLHNYVTVDTDTLLSDTKYLEIIYSMCKKVLTGDPGEDPECHAAKMLEVIILQCKGRGIDQVVPLFVGTALERLTREVKTSELRTMCLQVAIAALYYSPPLLLNTLENLRFPNSTEPITNHFITQWLKDVDCFLGLHDRKMCILGLCALIDLDHRPQAINQVGGQLLPAAILLFSGLKRAYACRAEHENEDDDEDEDGEEEDENAELGSDEDDIDEEGQEYLEMLAKHAGEDGDDEDWEEDDAEETALEGYTTSVDDEDNLVDEYQIFKAILQKSKMIEKHGGYKFTAPVVPSTFNFGGTAPGMN</sequence>
<dbReference type="Ensembl" id="ENSXCOT00000015055.1">
    <property type="protein sequence ID" value="ENSXCOP00000014869.1"/>
    <property type="gene ID" value="ENSXCOG00000011269.1"/>
</dbReference>
<dbReference type="InterPro" id="IPR011989">
    <property type="entry name" value="ARM-like"/>
</dbReference>
<dbReference type="PANTHER" id="PTHR10997:SF27">
    <property type="entry name" value="IMPORTIN-7"/>
    <property type="match status" value="1"/>
</dbReference>
<evidence type="ECO:0000256" key="7">
    <source>
        <dbReference type="ARBA" id="ARBA00023242"/>
    </source>
</evidence>
<keyword evidence="4" id="KW-0813">Transport</keyword>
<dbReference type="GO" id="GO:0006606">
    <property type="term" value="P:protein import into nucleus"/>
    <property type="evidence" value="ECO:0007669"/>
    <property type="project" value="TreeGrafter"/>
</dbReference>
<dbReference type="GO" id="GO:0005635">
    <property type="term" value="C:nuclear envelope"/>
    <property type="evidence" value="ECO:0007669"/>
    <property type="project" value="TreeGrafter"/>
</dbReference>
<evidence type="ECO:0000256" key="4">
    <source>
        <dbReference type="ARBA" id="ARBA00022448"/>
    </source>
</evidence>
<protein>
    <submittedName>
        <fullName evidence="10">Importin 7</fullName>
    </submittedName>
</protein>
<dbReference type="SUPFAM" id="SSF48371">
    <property type="entry name" value="ARM repeat"/>
    <property type="match status" value="1"/>
</dbReference>
<accession>A0A3B5M4H3</accession>
<proteinExistence type="inferred from homology"/>
<dbReference type="InterPro" id="IPR058669">
    <property type="entry name" value="TPR_IPO7/11-like"/>
</dbReference>
<evidence type="ECO:0000313" key="10">
    <source>
        <dbReference type="Ensembl" id="ENSXCOP00000014869.1"/>
    </source>
</evidence>
<dbReference type="Pfam" id="PF08506">
    <property type="entry name" value="Cse1"/>
    <property type="match status" value="1"/>
</dbReference>
<dbReference type="GO" id="GO:0005829">
    <property type="term" value="C:cytosol"/>
    <property type="evidence" value="ECO:0007669"/>
    <property type="project" value="TreeGrafter"/>
</dbReference>
<comment type="subcellular location">
    <subcellularLocation>
        <location evidence="2">Cytoplasm</location>
    </subcellularLocation>
    <subcellularLocation>
        <location evidence="1">Nucleus</location>
    </subcellularLocation>
</comment>
<keyword evidence="11" id="KW-1185">Reference proteome</keyword>
<evidence type="ECO:0000256" key="8">
    <source>
        <dbReference type="SAM" id="MobiDB-lite"/>
    </source>
</evidence>
<keyword evidence="5" id="KW-0963">Cytoplasm</keyword>